<dbReference type="Proteomes" id="UP000175829">
    <property type="component" value="Unassembled WGS sequence"/>
</dbReference>
<organism evidence="2 3">
    <name type="scientific">Streptomyces qinglanensis</name>
    <dbReference type="NCBI Taxonomy" id="943816"/>
    <lineage>
        <taxon>Bacteria</taxon>
        <taxon>Bacillati</taxon>
        <taxon>Actinomycetota</taxon>
        <taxon>Actinomycetes</taxon>
        <taxon>Kitasatosporales</taxon>
        <taxon>Streptomycetaceae</taxon>
        <taxon>Streptomyces</taxon>
    </lineage>
</organism>
<gene>
    <name evidence="2" type="ORF">AN217_15550</name>
</gene>
<evidence type="ECO:0000313" key="3">
    <source>
        <dbReference type="Proteomes" id="UP000175829"/>
    </source>
</evidence>
<proteinExistence type="predicted"/>
<evidence type="ECO:0000313" key="2">
    <source>
        <dbReference type="EMBL" id="OEU98999.1"/>
    </source>
</evidence>
<protein>
    <submittedName>
        <fullName evidence="2">Uncharacterized protein</fullName>
    </submittedName>
</protein>
<name>A0A1E7K517_9ACTN</name>
<sequence>MLVQSAVAPALGRRAPDDSFEGAVSGVGELSRPGRVLVVGRDRFRPFPHRGRRRRVAAHQARGEDLVAADGELGFARGEGA</sequence>
<reference evidence="2 3" key="1">
    <citation type="journal article" date="2016" name="Front. Microbiol.">
        <title>Comparative Genomics Analysis of Streptomyces Species Reveals Their Adaptation to the Marine Environment and Their Diversity at the Genomic Level.</title>
        <authorList>
            <person name="Tian X."/>
            <person name="Zhang Z."/>
            <person name="Yang T."/>
            <person name="Chen M."/>
            <person name="Li J."/>
            <person name="Chen F."/>
            <person name="Yang J."/>
            <person name="Li W."/>
            <person name="Zhang B."/>
            <person name="Zhang Z."/>
            <person name="Wu J."/>
            <person name="Zhang C."/>
            <person name="Long L."/>
            <person name="Xiao J."/>
        </authorList>
    </citation>
    <scope>NUCLEOTIDE SEQUENCE [LARGE SCALE GENOMIC DNA]</scope>
    <source>
        <strain evidence="2 3">SCSIO M10379</strain>
    </source>
</reference>
<dbReference type="AlphaFoldDB" id="A0A1E7K517"/>
<evidence type="ECO:0000256" key="1">
    <source>
        <dbReference type="SAM" id="MobiDB-lite"/>
    </source>
</evidence>
<feature type="region of interest" description="Disordered" evidence="1">
    <location>
        <begin position="1"/>
        <end position="26"/>
    </location>
</feature>
<comment type="caution">
    <text evidence="2">The sequence shown here is derived from an EMBL/GenBank/DDBJ whole genome shotgun (WGS) entry which is preliminary data.</text>
</comment>
<dbReference type="EMBL" id="LJGV01000022">
    <property type="protein sequence ID" value="OEU98999.1"/>
    <property type="molecule type" value="Genomic_DNA"/>
</dbReference>
<accession>A0A1E7K517</accession>